<protein>
    <recommendedName>
        <fullName evidence="4">Cell surface protein</fullName>
    </recommendedName>
</protein>
<dbReference type="AlphaFoldDB" id="A0A517MNY5"/>
<evidence type="ECO:0000313" key="3">
    <source>
        <dbReference type="Proteomes" id="UP000320672"/>
    </source>
</evidence>
<dbReference type="RefSeq" id="WP_145354709.1">
    <property type="nucleotide sequence ID" value="NZ_CP036262.1"/>
</dbReference>
<sequence>MTDQAQQSAQQSVPAPAKQSSQSDPAMMRKYLDRAIDVLDKFGLSTKDSSPSELISLLEGVKHLDEGKVLAIAEVIQHMSTFNQLVRDNVENIKVGNRYMEITQLFDSVREDSKMLINQLDDGKISGTEKFQNWWMKIRRGTPSDRFDTIKDVYIDVSKDTKAALQSEKEIMEGYIDFRFALKEAEVLSRELLDTHAPILESAKQGLGDAQVALDEYKGEDESGRSRMELARDEARHRYEEEDRTYQLLKDIAENLQIGYDVGETLITKLRQTHDVKDRVYRRAVTFFTTNEHVFTILGTVYTSQQGLHEVTQATEAMKEGVNKGLEDVANLGRELERAALRAGYGSTINPESVQKLVDAISGFQIESLHMIAELRQESEESTKQIRTAVETGKKKYQQTLAKFARGESLEANH</sequence>
<gene>
    <name evidence="2" type="ORF">FF011L_54010</name>
</gene>
<accession>A0A517MNY5</accession>
<evidence type="ECO:0000313" key="2">
    <source>
        <dbReference type="EMBL" id="QDS96589.1"/>
    </source>
</evidence>
<organism evidence="2 3">
    <name type="scientific">Roseimaritima multifibrata</name>
    <dbReference type="NCBI Taxonomy" id="1930274"/>
    <lineage>
        <taxon>Bacteria</taxon>
        <taxon>Pseudomonadati</taxon>
        <taxon>Planctomycetota</taxon>
        <taxon>Planctomycetia</taxon>
        <taxon>Pirellulales</taxon>
        <taxon>Pirellulaceae</taxon>
        <taxon>Roseimaritima</taxon>
    </lineage>
</organism>
<reference evidence="2 3" key="1">
    <citation type="submission" date="2019-02" db="EMBL/GenBank/DDBJ databases">
        <title>Deep-cultivation of Planctomycetes and their phenomic and genomic characterization uncovers novel biology.</title>
        <authorList>
            <person name="Wiegand S."/>
            <person name="Jogler M."/>
            <person name="Boedeker C."/>
            <person name="Pinto D."/>
            <person name="Vollmers J."/>
            <person name="Rivas-Marin E."/>
            <person name="Kohn T."/>
            <person name="Peeters S.H."/>
            <person name="Heuer A."/>
            <person name="Rast P."/>
            <person name="Oberbeckmann S."/>
            <person name="Bunk B."/>
            <person name="Jeske O."/>
            <person name="Meyerdierks A."/>
            <person name="Storesund J.E."/>
            <person name="Kallscheuer N."/>
            <person name="Luecker S."/>
            <person name="Lage O.M."/>
            <person name="Pohl T."/>
            <person name="Merkel B.J."/>
            <person name="Hornburger P."/>
            <person name="Mueller R.-W."/>
            <person name="Bruemmer F."/>
            <person name="Labrenz M."/>
            <person name="Spormann A.M."/>
            <person name="Op den Camp H."/>
            <person name="Overmann J."/>
            <person name="Amann R."/>
            <person name="Jetten M.S.M."/>
            <person name="Mascher T."/>
            <person name="Medema M.H."/>
            <person name="Devos D.P."/>
            <person name="Kaster A.-K."/>
            <person name="Ovreas L."/>
            <person name="Rohde M."/>
            <person name="Galperin M.Y."/>
            <person name="Jogler C."/>
        </authorList>
    </citation>
    <scope>NUCLEOTIDE SEQUENCE [LARGE SCALE GENOMIC DNA]</scope>
    <source>
        <strain evidence="2 3">FF011L</strain>
    </source>
</reference>
<dbReference type="EMBL" id="CP036262">
    <property type="protein sequence ID" value="QDS96589.1"/>
    <property type="molecule type" value="Genomic_DNA"/>
</dbReference>
<proteinExistence type="predicted"/>
<dbReference type="KEGG" id="rml:FF011L_54010"/>
<evidence type="ECO:0000256" key="1">
    <source>
        <dbReference type="SAM" id="MobiDB-lite"/>
    </source>
</evidence>
<dbReference type="OrthoDB" id="247330at2"/>
<keyword evidence="3" id="KW-1185">Reference proteome</keyword>
<dbReference type="Proteomes" id="UP000320672">
    <property type="component" value="Chromosome"/>
</dbReference>
<feature type="region of interest" description="Disordered" evidence="1">
    <location>
        <begin position="1"/>
        <end position="26"/>
    </location>
</feature>
<feature type="compositionally biased region" description="Low complexity" evidence="1">
    <location>
        <begin position="1"/>
        <end position="23"/>
    </location>
</feature>
<name>A0A517MNY5_9BACT</name>
<evidence type="ECO:0008006" key="4">
    <source>
        <dbReference type="Google" id="ProtNLM"/>
    </source>
</evidence>